<evidence type="ECO:0000313" key="13">
    <source>
        <dbReference type="EMBL" id="PIC24303.1"/>
    </source>
</evidence>
<dbReference type="Pfam" id="PF00026">
    <property type="entry name" value="Asp"/>
    <property type="match status" value="1"/>
</dbReference>
<sequence length="376" mass="41282">MRLAFLAALVGFVCTAQFSIPIKKSGAAPKFRKSQQLKKGNQVLYDTLDEYYLATVTLGTPAQTFNVAVDTTSSNFWVLDVNCASRNCHGFVHDNTLKHTYNSSASSTFRDSKKDFEIEYHESPVSGKLGQEKLNMAGFTISNQDFGRAVNVPYVYTKQPVDGVLGLGFPAHAISGTKPVIVKLLPHLDSPVFSIWLDKHGEDYMDAGGAIVYGGVDKQKCDGEVNYASLANFTVWGYYVDGVSFGIYERVGKQQAISTTGSGWTGMPSRDFTALVNITKATYDLANEAFMVPCSNIKSYPDIILLIAGKPYTIKSENYVIDLGLHNGQCALAFYDTNDESGEMPWVIGDALIRGYCHIYDFGLARIGFAKFIRNG</sequence>
<comment type="caution">
    <text evidence="13">The sequence shown here is derived from an EMBL/GenBank/DDBJ whole genome shotgun (WGS) entry which is preliminary data.</text>
</comment>
<keyword evidence="6" id="KW-0064">Aspartyl protease</keyword>
<dbReference type="AlphaFoldDB" id="A0A2G5TAU4"/>
<keyword evidence="14" id="KW-1185">Reference proteome</keyword>
<reference evidence="14" key="1">
    <citation type="submission" date="2017-10" db="EMBL/GenBank/DDBJ databases">
        <title>Rapid genome shrinkage in a self-fertile nematode reveals novel sperm competition proteins.</title>
        <authorList>
            <person name="Yin D."/>
            <person name="Schwarz E.M."/>
            <person name="Thomas C.G."/>
            <person name="Felde R.L."/>
            <person name="Korf I.F."/>
            <person name="Cutter A.D."/>
            <person name="Schartner C.M."/>
            <person name="Ralston E.J."/>
            <person name="Meyer B.J."/>
            <person name="Haag E.S."/>
        </authorList>
    </citation>
    <scope>NUCLEOTIDE SEQUENCE [LARGE SCALE GENOMIC DNA]</scope>
    <source>
        <strain evidence="14">JU1422</strain>
    </source>
</reference>
<dbReference type="GO" id="GO:0006508">
    <property type="term" value="P:proteolysis"/>
    <property type="evidence" value="ECO:0007669"/>
    <property type="project" value="UniProtKB-KW"/>
</dbReference>
<name>A0A2G5TAU4_9PELO</name>
<dbReference type="PANTHER" id="PTHR47966">
    <property type="entry name" value="BETA-SITE APP-CLEAVING ENZYME, ISOFORM A-RELATED"/>
    <property type="match status" value="1"/>
</dbReference>
<dbReference type="InterPro" id="IPR001461">
    <property type="entry name" value="Aspartic_peptidase_A1"/>
</dbReference>
<dbReference type="GO" id="GO:0005576">
    <property type="term" value="C:extracellular region"/>
    <property type="evidence" value="ECO:0007669"/>
    <property type="project" value="UniProtKB-SubCell"/>
</dbReference>
<dbReference type="Proteomes" id="UP000230233">
    <property type="component" value="Chromosome V"/>
</dbReference>
<comment type="similarity">
    <text evidence="2">Belongs to the peptidase A1 family.</text>
</comment>
<dbReference type="OrthoDB" id="5853681at2759"/>
<dbReference type="PRINTS" id="PR00792">
    <property type="entry name" value="PEPSIN"/>
</dbReference>
<dbReference type="Gene3D" id="2.40.70.10">
    <property type="entry name" value="Acid Proteases"/>
    <property type="match status" value="2"/>
</dbReference>
<keyword evidence="7" id="KW-0378">Hydrolase</keyword>
<keyword evidence="5 11" id="KW-0732">Signal</keyword>
<evidence type="ECO:0000256" key="5">
    <source>
        <dbReference type="ARBA" id="ARBA00022729"/>
    </source>
</evidence>
<proteinExistence type="inferred from homology"/>
<keyword evidence="4" id="KW-0645">Protease</keyword>
<accession>A0A2G5TAU4</accession>
<evidence type="ECO:0000256" key="11">
    <source>
        <dbReference type="SAM" id="SignalP"/>
    </source>
</evidence>
<keyword evidence="3" id="KW-0964">Secreted</keyword>
<evidence type="ECO:0000256" key="6">
    <source>
        <dbReference type="ARBA" id="ARBA00022750"/>
    </source>
</evidence>
<evidence type="ECO:0000256" key="10">
    <source>
        <dbReference type="ARBA" id="ARBA00023180"/>
    </source>
</evidence>
<organism evidence="13 14">
    <name type="scientific">Caenorhabditis nigoni</name>
    <dbReference type="NCBI Taxonomy" id="1611254"/>
    <lineage>
        <taxon>Eukaryota</taxon>
        <taxon>Metazoa</taxon>
        <taxon>Ecdysozoa</taxon>
        <taxon>Nematoda</taxon>
        <taxon>Chromadorea</taxon>
        <taxon>Rhabditida</taxon>
        <taxon>Rhabditina</taxon>
        <taxon>Rhabditomorpha</taxon>
        <taxon>Rhabditoidea</taxon>
        <taxon>Rhabditidae</taxon>
        <taxon>Peloderinae</taxon>
        <taxon>Caenorhabditis</taxon>
    </lineage>
</organism>
<dbReference type="GO" id="GO:0005764">
    <property type="term" value="C:lysosome"/>
    <property type="evidence" value="ECO:0007669"/>
    <property type="project" value="TreeGrafter"/>
</dbReference>
<dbReference type="InterPro" id="IPR034164">
    <property type="entry name" value="Pepsin-like_dom"/>
</dbReference>
<feature type="domain" description="Peptidase A1" evidence="12">
    <location>
        <begin position="52"/>
        <end position="370"/>
    </location>
</feature>
<dbReference type="PANTHER" id="PTHR47966:SF8">
    <property type="entry name" value="ASPARTIC PROTEASE 1-RELATED"/>
    <property type="match status" value="1"/>
</dbReference>
<dbReference type="InterPro" id="IPR033121">
    <property type="entry name" value="PEPTIDASE_A1"/>
</dbReference>
<dbReference type="GO" id="GO:0004190">
    <property type="term" value="F:aspartic-type endopeptidase activity"/>
    <property type="evidence" value="ECO:0007669"/>
    <property type="project" value="UniProtKB-KW"/>
</dbReference>
<evidence type="ECO:0000256" key="3">
    <source>
        <dbReference type="ARBA" id="ARBA00022525"/>
    </source>
</evidence>
<dbReference type="PROSITE" id="PS51767">
    <property type="entry name" value="PEPTIDASE_A1"/>
    <property type="match status" value="1"/>
</dbReference>
<dbReference type="SUPFAM" id="SSF50630">
    <property type="entry name" value="Acid proteases"/>
    <property type="match status" value="1"/>
</dbReference>
<evidence type="ECO:0000256" key="8">
    <source>
        <dbReference type="ARBA" id="ARBA00023145"/>
    </source>
</evidence>
<dbReference type="FunFam" id="2.40.70.10:FF:000058">
    <property type="entry name" value="ASpartyl Protease"/>
    <property type="match status" value="1"/>
</dbReference>
<evidence type="ECO:0000256" key="7">
    <source>
        <dbReference type="ARBA" id="ARBA00022801"/>
    </source>
</evidence>
<protein>
    <recommendedName>
        <fullName evidence="12">Peptidase A1 domain-containing protein</fullName>
    </recommendedName>
</protein>
<dbReference type="FunFam" id="2.40.70.10:FF:000221">
    <property type="entry name" value="ASpartyl Protease"/>
    <property type="match status" value="1"/>
</dbReference>
<keyword evidence="8" id="KW-0865">Zymogen</keyword>
<evidence type="ECO:0000256" key="2">
    <source>
        <dbReference type="ARBA" id="ARBA00007447"/>
    </source>
</evidence>
<feature type="signal peptide" evidence="11">
    <location>
        <begin position="1"/>
        <end position="15"/>
    </location>
</feature>
<evidence type="ECO:0000256" key="4">
    <source>
        <dbReference type="ARBA" id="ARBA00022670"/>
    </source>
</evidence>
<keyword evidence="9" id="KW-1015">Disulfide bond</keyword>
<dbReference type="STRING" id="1611254.A0A2G5TAU4"/>
<dbReference type="EMBL" id="PDUG01000005">
    <property type="protein sequence ID" value="PIC24303.1"/>
    <property type="molecule type" value="Genomic_DNA"/>
</dbReference>
<evidence type="ECO:0000259" key="12">
    <source>
        <dbReference type="PROSITE" id="PS51767"/>
    </source>
</evidence>
<evidence type="ECO:0000256" key="1">
    <source>
        <dbReference type="ARBA" id="ARBA00004613"/>
    </source>
</evidence>
<feature type="chain" id="PRO_5013781289" description="Peptidase A1 domain-containing protein" evidence="11">
    <location>
        <begin position="16"/>
        <end position="376"/>
    </location>
</feature>
<evidence type="ECO:0000313" key="14">
    <source>
        <dbReference type="Proteomes" id="UP000230233"/>
    </source>
</evidence>
<keyword evidence="10" id="KW-0325">Glycoprotein</keyword>
<gene>
    <name evidence="13" type="primary">Cnig_chr_V.g17696</name>
    <name evidence="13" type="ORF">B9Z55_017696</name>
</gene>
<comment type="subcellular location">
    <subcellularLocation>
        <location evidence="1">Secreted</location>
    </subcellularLocation>
</comment>
<dbReference type="CDD" id="cd05471">
    <property type="entry name" value="pepsin_like"/>
    <property type="match status" value="1"/>
</dbReference>
<dbReference type="InterPro" id="IPR021109">
    <property type="entry name" value="Peptidase_aspartic_dom_sf"/>
</dbReference>
<evidence type="ECO:0000256" key="9">
    <source>
        <dbReference type="ARBA" id="ARBA00023157"/>
    </source>
</evidence>